<reference evidence="1 2" key="1">
    <citation type="submission" date="2019-03" db="EMBL/GenBank/DDBJ databases">
        <title>Deep-cultivation of Planctomycetes and their phenomic and genomic characterization uncovers novel biology.</title>
        <authorList>
            <person name="Wiegand S."/>
            <person name="Jogler M."/>
            <person name="Boedeker C."/>
            <person name="Pinto D."/>
            <person name="Vollmers J."/>
            <person name="Rivas-Marin E."/>
            <person name="Kohn T."/>
            <person name="Peeters S.H."/>
            <person name="Heuer A."/>
            <person name="Rast P."/>
            <person name="Oberbeckmann S."/>
            <person name="Bunk B."/>
            <person name="Jeske O."/>
            <person name="Meyerdierks A."/>
            <person name="Storesund J.E."/>
            <person name="Kallscheuer N."/>
            <person name="Luecker S."/>
            <person name="Lage O.M."/>
            <person name="Pohl T."/>
            <person name="Merkel B.J."/>
            <person name="Hornburger P."/>
            <person name="Mueller R.-W."/>
            <person name="Bruemmer F."/>
            <person name="Labrenz M."/>
            <person name="Spormann A.M."/>
            <person name="Op den Camp H."/>
            <person name="Overmann J."/>
            <person name="Amann R."/>
            <person name="Jetten M.S.M."/>
            <person name="Mascher T."/>
            <person name="Medema M.H."/>
            <person name="Devos D.P."/>
            <person name="Kaster A.-K."/>
            <person name="Ovreas L."/>
            <person name="Rohde M."/>
            <person name="Galperin M.Y."/>
            <person name="Jogler C."/>
        </authorList>
    </citation>
    <scope>NUCLEOTIDE SEQUENCE [LARGE SCALE GENOMIC DNA]</scope>
    <source>
        <strain evidence="1 2">Enr10</strain>
    </source>
</reference>
<evidence type="ECO:0000313" key="1">
    <source>
        <dbReference type="EMBL" id="QDT24945.1"/>
    </source>
</evidence>
<dbReference type="RefSeq" id="WP_145447915.1">
    <property type="nucleotide sequence ID" value="NZ_CP037421.1"/>
</dbReference>
<evidence type="ECO:0000313" key="2">
    <source>
        <dbReference type="Proteomes" id="UP000315647"/>
    </source>
</evidence>
<dbReference type="EMBL" id="CP037421">
    <property type="protein sequence ID" value="QDT24945.1"/>
    <property type="molecule type" value="Genomic_DNA"/>
</dbReference>
<name>A0A517PZZ5_9PLAN</name>
<proteinExistence type="predicted"/>
<dbReference type="AlphaFoldDB" id="A0A517PZZ5"/>
<protein>
    <submittedName>
        <fullName evidence="1">Uncharacterized protein</fullName>
    </submittedName>
</protein>
<accession>A0A517PZZ5</accession>
<gene>
    <name evidence="1" type="ORF">Enr10x_02390</name>
</gene>
<organism evidence="1 2">
    <name type="scientific">Gimesia panareensis</name>
    <dbReference type="NCBI Taxonomy" id="2527978"/>
    <lineage>
        <taxon>Bacteria</taxon>
        <taxon>Pseudomonadati</taxon>
        <taxon>Planctomycetota</taxon>
        <taxon>Planctomycetia</taxon>
        <taxon>Planctomycetales</taxon>
        <taxon>Planctomycetaceae</taxon>
        <taxon>Gimesia</taxon>
    </lineage>
</organism>
<sequence>MEFYFQQEVQVRKKLEELIHAAYAGDLTPERQKEFDESLLLHGSHTEDNLDAISRIEFAPQKHDQITDYYFRLKSDQTELAEITNHLEGEPIPDYIQAAFPHLSQEDWDATFRYITLLLTLLGVRVSEDEK</sequence>
<dbReference type="Proteomes" id="UP000315647">
    <property type="component" value="Chromosome"/>
</dbReference>
<keyword evidence="2" id="KW-1185">Reference proteome</keyword>